<dbReference type="GO" id="GO:0016887">
    <property type="term" value="F:ATP hydrolysis activity"/>
    <property type="evidence" value="ECO:0007669"/>
    <property type="project" value="InterPro"/>
</dbReference>
<protein>
    <submittedName>
        <fullName evidence="9">ATP-binding cassette domain-containing protein</fullName>
    </submittedName>
    <submittedName>
        <fullName evidence="8">Methionine import ATP-binding protein MetN 2</fullName>
        <ecNumber evidence="8">3.6.3.-</ecNumber>
    </submittedName>
</protein>
<dbReference type="Proteomes" id="UP000293506">
    <property type="component" value="Unassembled WGS sequence"/>
</dbReference>
<reference evidence="8 17" key="1">
    <citation type="submission" date="2015-09" db="EMBL/GenBank/DDBJ databases">
        <authorList>
            <consortium name="Pathogen Informatics"/>
        </authorList>
    </citation>
    <scope>NUCLEOTIDE SEQUENCE [LARGE SCALE GENOMIC DNA]</scope>
    <source>
        <strain evidence="8 17">2789STDY5608837</strain>
    </source>
</reference>
<evidence type="ECO:0000313" key="17">
    <source>
        <dbReference type="Proteomes" id="UP000095409"/>
    </source>
</evidence>
<evidence type="ECO:0000313" key="16">
    <source>
        <dbReference type="EMBL" id="RYT67583.1"/>
    </source>
</evidence>
<evidence type="ECO:0000313" key="21">
    <source>
        <dbReference type="Proteomes" id="UP000284024"/>
    </source>
</evidence>
<dbReference type="Proteomes" id="UP000261222">
    <property type="component" value="Unassembled WGS sequence"/>
</dbReference>
<reference evidence="18 19" key="2">
    <citation type="submission" date="2018-08" db="EMBL/GenBank/DDBJ databases">
        <title>A genome reference for cultivated species of the human gut microbiota.</title>
        <authorList>
            <person name="Zou Y."/>
            <person name="Xue W."/>
            <person name="Luo G."/>
        </authorList>
    </citation>
    <scope>NUCLEOTIDE SEQUENCE [LARGE SCALE GENOMIC DNA]</scope>
    <source>
        <strain evidence="11 23">AF21-24</strain>
        <strain evidence="10 20">AF29-2BH</strain>
        <strain evidence="15 24">AF37-6AC</strain>
        <strain evidence="14 21">AM18-2AC</strain>
        <strain evidence="13 22">AM22-9LB</strain>
        <strain evidence="12 19">AM37-4AC</strain>
        <strain evidence="9 18">OM06-11AA</strain>
    </source>
</reference>
<dbReference type="SMART" id="SM00382">
    <property type="entry name" value="AAA"/>
    <property type="match status" value="1"/>
</dbReference>
<dbReference type="SUPFAM" id="SSF52540">
    <property type="entry name" value="P-loop containing nucleoside triphosphate hydrolases"/>
    <property type="match status" value="1"/>
</dbReference>
<dbReference type="Proteomes" id="UP000095409">
    <property type="component" value="Unassembled WGS sequence"/>
</dbReference>
<dbReference type="Proteomes" id="UP000285897">
    <property type="component" value="Unassembled WGS sequence"/>
</dbReference>
<keyword evidence="2" id="KW-0813">Transport</keyword>
<keyword evidence="3" id="KW-1003">Cell membrane</keyword>
<dbReference type="EMBL" id="QRVV01000001">
    <property type="protein sequence ID" value="RGS76240.1"/>
    <property type="molecule type" value="Genomic_DNA"/>
</dbReference>
<dbReference type="Proteomes" id="UP000283585">
    <property type="component" value="Unassembled WGS sequence"/>
</dbReference>
<feature type="domain" description="ABC transporter" evidence="7">
    <location>
        <begin position="2"/>
        <end position="246"/>
    </location>
</feature>
<sequence length="262" mass="28778">MLKISHISKTFNPGTVNEKKAIEDLSLELKQGDFATIIGSNGAGKSTLFNAICGDFLTDTGSIELDNKDITFMPQHARARSIGRLYQDPMRGTAPGMTIEENLALAAGKGGWLSHTTRQEKERFREELKKLDIGLEERMSHPVGLLSGGQRQALTLLMATMNPPKLLLLDEHTAALDPGTAEKVLNLTRRIVEEHQLTCLMITHNMQSAIELGNRILMMDSGNIVLDIGGEEKKNMTVEGLLEKFRSGAGKALDNDRILLSD</sequence>
<dbReference type="Proteomes" id="UP000284024">
    <property type="component" value="Unassembled WGS sequence"/>
</dbReference>
<dbReference type="GO" id="GO:0005886">
    <property type="term" value="C:plasma membrane"/>
    <property type="evidence" value="ECO:0007669"/>
    <property type="project" value="UniProtKB-SubCell"/>
</dbReference>
<dbReference type="Pfam" id="PF00005">
    <property type="entry name" value="ABC_tran"/>
    <property type="match status" value="1"/>
</dbReference>
<evidence type="ECO:0000313" key="22">
    <source>
        <dbReference type="Proteomes" id="UP000284220"/>
    </source>
</evidence>
<dbReference type="PANTHER" id="PTHR42788:SF7">
    <property type="entry name" value="NITRATE ABC TRANSPORTER ATP-BINDING PROTEIN"/>
    <property type="match status" value="1"/>
</dbReference>
<name>A0A173WLG5_9FIRM</name>
<dbReference type="EMBL" id="QRSS01000005">
    <property type="protein sequence ID" value="RGQ06060.1"/>
    <property type="molecule type" value="Genomic_DNA"/>
</dbReference>
<evidence type="ECO:0000313" key="9">
    <source>
        <dbReference type="EMBL" id="RGN07270.1"/>
    </source>
</evidence>
<evidence type="ECO:0000313" key="19">
    <source>
        <dbReference type="Proteomes" id="UP000265808"/>
    </source>
</evidence>
<evidence type="ECO:0000313" key="12">
    <source>
        <dbReference type="EMBL" id="RHC10114.1"/>
    </source>
</evidence>
<dbReference type="PROSITE" id="PS00211">
    <property type="entry name" value="ABC_TRANSPORTER_1"/>
    <property type="match status" value="1"/>
</dbReference>
<evidence type="ECO:0000313" key="24">
    <source>
        <dbReference type="Proteomes" id="UP000285897"/>
    </source>
</evidence>
<dbReference type="InterPro" id="IPR003593">
    <property type="entry name" value="AAA+_ATPase"/>
</dbReference>
<evidence type="ECO:0000256" key="3">
    <source>
        <dbReference type="ARBA" id="ARBA00022475"/>
    </source>
</evidence>
<dbReference type="EMBL" id="QSUB01000001">
    <property type="protein sequence ID" value="RGN07270.1"/>
    <property type="molecule type" value="Genomic_DNA"/>
</dbReference>
<dbReference type="EMBL" id="CYZD01000001">
    <property type="protein sequence ID" value="CUN39317.1"/>
    <property type="molecule type" value="Genomic_DNA"/>
</dbReference>
<evidence type="ECO:0000313" key="11">
    <source>
        <dbReference type="EMBL" id="RGS76240.1"/>
    </source>
</evidence>
<keyword evidence="8" id="KW-0378">Hydrolase</keyword>
<dbReference type="InterPro" id="IPR017871">
    <property type="entry name" value="ABC_transporter-like_CS"/>
</dbReference>
<evidence type="ECO:0000256" key="2">
    <source>
        <dbReference type="ARBA" id="ARBA00022448"/>
    </source>
</evidence>
<evidence type="ECO:0000256" key="5">
    <source>
        <dbReference type="ARBA" id="ARBA00022840"/>
    </source>
</evidence>
<reference evidence="16 25" key="3">
    <citation type="journal article" date="2019" name="Science, e1252229">
        <title>Invertible promoters mediate bacterial phase variation, antibiotic resistance, and host adaptation in the gut.</title>
        <authorList>
            <person name="Jiang X."/>
            <person name="Hall A.B."/>
            <person name="Arthur T.D."/>
            <person name="Plichta D.R."/>
            <person name="Covington C.T."/>
            <person name="Poyet M."/>
            <person name="Crothers J."/>
            <person name="Moses P.L."/>
            <person name="Tolonen A.C."/>
            <person name="Vlamakis H."/>
            <person name="Alm E.J."/>
            <person name="Xavier R.J."/>
        </authorList>
    </citation>
    <scope>NUCLEOTIDE SEQUENCE [LARGE SCALE GENOMIC DNA]</scope>
    <source>
        <strain evidence="25">af_0058</strain>
        <strain evidence="16">Af_0058</strain>
    </source>
</reference>
<evidence type="ECO:0000313" key="14">
    <source>
        <dbReference type="EMBL" id="RHH21203.1"/>
    </source>
</evidence>
<dbReference type="Proteomes" id="UP000284220">
    <property type="component" value="Unassembled WGS sequence"/>
</dbReference>
<evidence type="ECO:0000256" key="1">
    <source>
        <dbReference type="ARBA" id="ARBA00004202"/>
    </source>
</evidence>
<dbReference type="Proteomes" id="UP000265808">
    <property type="component" value="Unassembled WGS sequence"/>
</dbReference>
<dbReference type="PANTHER" id="PTHR42788">
    <property type="entry name" value="TAURINE IMPORT ATP-BINDING PROTEIN-RELATED"/>
    <property type="match status" value="1"/>
</dbReference>
<evidence type="ECO:0000313" key="13">
    <source>
        <dbReference type="EMBL" id="RHG19855.1"/>
    </source>
</evidence>
<evidence type="ECO:0000313" key="10">
    <source>
        <dbReference type="EMBL" id="RGQ06060.1"/>
    </source>
</evidence>
<dbReference type="EMBL" id="QRHZ01000001">
    <property type="protein sequence ID" value="RHG19855.1"/>
    <property type="molecule type" value="Genomic_DNA"/>
</dbReference>
<proteinExistence type="predicted"/>
<dbReference type="EMBL" id="RCXQ01000004">
    <property type="protein sequence ID" value="RYT67583.1"/>
    <property type="molecule type" value="Genomic_DNA"/>
</dbReference>
<comment type="subcellular location">
    <subcellularLocation>
        <location evidence="1">Cell membrane</location>
        <topology evidence="1">Peripheral membrane protein</topology>
    </subcellularLocation>
</comment>
<dbReference type="GO" id="GO:0005524">
    <property type="term" value="F:ATP binding"/>
    <property type="evidence" value="ECO:0007669"/>
    <property type="project" value="UniProtKB-KW"/>
</dbReference>
<evidence type="ECO:0000313" key="20">
    <source>
        <dbReference type="Proteomes" id="UP000283585"/>
    </source>
</evidence>
<dbReference type="Proteomes" id="UP000284242">
    <property type="component" value="Unassembled WGS sequence"/>
</dbReference>
<evidence type="ECO:0000256" key="4">
    <source>
        <dbReference type="ARBA" id="ARBA00022741"/>
    </source>
</evidence>
<dbReference type="GeneID" id="79804403"/>
<keyword evidence="6" id="KW-0472">Membrane</keyword>
<evidence type="ECO:0000313" key="18">
    <source>
        <dbReference type="Proteomes" id="UP000261222"/>
    </source>
</evidence>
<evidence type="ECO:0000313" key="8">
    <source>
        <dbReference type="EMBL" id="CUN39317.1"/>
    </source>
</evidence>
<evidence type="ECO:0000256" key="6">
    <source>
        <dbReference type="ARBA" id="ARBA00023136"/>
    </source>
</evidence>
<dbReference type="InterPro" id="IPR050166">
    <property type="entry name" value="ABC_transporter_ATP-bind"/>
</dbReference>
<dbReference type="Gene3D" id="3.40.50.300">
    <property type="entry name" value="P-loop containing nucleotide triphosphate hydrolases"/>
    <property type="match status" value="1"/>
</dbReference>
<organism evidence="8 17">
    <name type="scientific">Blautia obeum</name>
    <dbReference type="NCBI Taxonomy" id="40520"/>
    <lineage>
        <taxon>Bacteria</taxon>
        <taxon>Bacillati</taxon>
        <taxon>Bacillota</taxon>
        <taxon>Clostridia</taxon>
        <taxon>Lachnospirales</taxon>
        <taxon>Lachnospiraceae</taxon>
        <taxon>Blautia</taxon>
    </lineage>
</organism>
<evidence type="ECO:0000313" key="25">
    <source>
        <dbReference type="Proteomes" id="UP000293506"/>
    </source>
</evidence>
<dbReference type="EMBL" id="QSHL01000001">
    <property type="protein sequence ID" value="RHC10114.1"/>
    <property type="molecule type" value="Genomic_DNA"/>
</dbReference>
<dbReference type="RefSeq" id="WP_005425401.1">
    <property type="nucleotide sequence ID" value="NZ_CAXSOH010000004.1"/>
</dbReference>
<dbReference type="PROSITE" id="PS50893">
    <property type="entry name" value="ABC_TRANSPORTER_2"/>
    <property type="match status" value="1"/>
</dbReference>
<evidence type="ECO:0000259" key="7">
    <source>
        <dbReference type="PROSITE" id="PS50893"/>
    </source>
</evidence>
<dbReference type="AlphaFoldDB" id="A0A173WLG5"/>
<evidence type="ECO:0000313" key="15">
    <source>
        <dbReference type="EMBL" id="RHL49492.1"/>
    </source>
</evidence>
<dbReference type="InterPro" id="IPR027417">
    <property type="entry name" value="P-loop_NTPase"/>
</dbReference>
<dbReference type="EMBL" id="QRJH01000001">
    <property type="protein sequence ID" value="RHH21203.1"/>
    <property type="molecule type" value="Genomic_DNA"/>
</dbReference>
<evidence type="ECO:0000313" key="23">
    <source>
        <dbReference type="Proteomes" id="UP000284242"/>
    </source>
</evidence>
<dbReference type="InterPro" id="IPR003439">
    <property type="entry name" value="ABC_transporter-like_ATP-bd"/>
</dbReference>
<dbReference type="EMBL" id="QROS01000002">
    <property type="protein sequence ID" value="RHL49492.1"/>
    <property type="molecule type" value="Genomic_DNA"/>
</dbReference>
<keyword evidence="5 8" id="KW-0067">ATP-binding</keyword>
<dbReference type="EC" id="3.6.3.-" evidence="8"/>
<accession>A0A173WLG5</accession>
<keyword evidence="4" id="KW-0547">Nucleotide-binding</keyword>
<gene>
    <name evidence="8" type="primary">metN2_1</name>
    <name evidence="15" type="ORF">DW021_03890</name>
    <name evidence="14" type="ORF">DW222_01855</name>
    <name evidence="13" type="ORF">DW272_01230</name>
    <name evidence="12" type="ORF">DW859_01480</name>
    <name evidence="11" type="ORF">DWX77_00620</name>
    <name evidence="10" type="ORF">DWZ12_06220</name>
    <name evidence="9" type="ORF">DXB81_01705</name>
    <name evidence="16" type="ORF">EAI82_06575</name>
    <name evidence="8" type="ORF">ERS852394_00117</name>
</gene>